<dbReference type="KEGG" id="aplc:110976846"/>
<evidence type="ECO:0000256" key="3">
    <source>
        <dbReference type="ARBA" id="ARBA00022771"/>
    </source>
</evidence>
<dbReference type="SUPFAM" id="SSF57845">
    <property type="entry name" value="B-box zinc-binding domain"/>
    <property type="match status" value="1"/>
</dbReference>
<dbReference type="InterPro" id="IPR017907">
    <property type="entry name" value="Znf_RING_CS"/>
</dbReference>
<feature type="domain" description="B box-type" evidence="8">
    <location>
        <begin position="163"/>
        <end position="204"/>
    </location>
</feature>
<dbReference type="SMART" id="SM00336">
    <property type="entry name" value="BBOX"/>
    <property type="match status" value="2"/>
</dbReference>
<dbReference type="PROSITE" id="PS50119">
    <property type="entry name" value="ZF_BBOX"/>
    <property type="match status" value="2"/>
</dbReference>
<dbReference type="InterPro" id="IPR000315">
    <property type="entry name" value="Znf_B-box"/>
</dbReference>
<protein>
    <submittedName>
        <fullName evidence="10">E3 ubiquitin-protein ligase TRIM56-like</fullName>
    </submittedName>
</protein>
<dbReference type="OMA" id="DTWILAT"/>
<dbReference type="InterPro" id="IPR047153">
    <property type="entry name" value="TRIM45/56/19-like"/>
</dbReference>
<evidence type="ECO:0000256" key="1">
    <source>
        <dbReference type="ARBA" id="ARBA00022553"/>
    </source>
</evidence>
<sequence>MATGGTAEILEKIGERHLECSICYKRFTDPKILNCIHSFCLTCLKYLRESQDPLAVKIQCPLCRRDTELGRNGVEDLPTNFTLSALVEEFAIQEQLLQGQGSEIKCQCCEGKSQAVSFCMDCAHFLCKDCQNVHESLARTKSHQTYMIALLQSGEIAYKSKLREDPKCVQHPYQNLNIYCNTCQQLICTTCSVLKHEKHSCVDISESFDKCKQEIEGLLADAVKKKTELKKTKKNISKAHKKLDTMFEATNKKISQKADKEVARIREMEQKLKQEAKEIYQDRVKTLQTAEDTNNTQLNVAELTLDEMNQLLAQEIKAEILDLKQKLVQYLQGILKEEPIYLPEKLHFIDFHEGDANSLGQLVLEDTWILATELDCGNSRINSVASFSDNDIVTINGRYMHKHLLAYVPTNNPKVPFVSHKLPGKLFDVKHPHKVAVNSVDHLIVLDGPAVKTFSREYQLLHQFQPGTDLYIEPTCLAVDEDNLIAVGFKAREEISLHNSDGTLIRKLPAPMIGDQLAVSNKRLVYVNNTESRLICKDYNGEDLFYEEIRHPRTVCCDIHGNIYVATGEHSLMNRSQTGDIYQLNPEGKNMKCVKTKCNLCPVTMATTPAGNLVVGGTSKLHIYRRI</sequence>
<keyword evidence="1" id="KW-0597">Phosphoprotein</keyword>
<gene>
    <name evidence="10" type="primary">LOC110976846</name>
</gene>
<evidence type="ECO:0000256" key="6">
    <source>
        <dbReference type="SAM" id="Coils"/>
    </source>
</evidence>
<dbReference type="SMART" id="SM00184">
    <property type="entry name" value="RING"/>
    <property type="match status" value="1"/>
</dbReference>
<dbReference type="SUPFAM" id="SSF57850">
    <property type="entry name" value="RING/U-box"/>
    <property type="match status" value="1"/>
</dbReference>
<evidence type="ECO:0000256" key="5">
    <source>
        <dbReference type="PROSITE-ProRule" id="PRU00024"/>
    </source>
</evidence>
<dbReference type="Gene3D" id="3.30.40.10">
    <property type="entry name" value="Zinc/RING finger domain, C3HC4 (zinc finger)"/>
    <property type="match status" value="1"/>
</dbReference>
<dbReference type="InterPro" id="IPR011042">
    <property type="entry name" value="6-blade_b-propeller_TolB-like"/>
</dbReference>
<keyword evidence="9" id="KW-1185">Reference proteome</keyword>
<dbReference type="GeneID" id="110976846"/>
<dbReference type="OrthoDB" id="6105938at2759"/>
<dbReference type="Gene3D" id="4.10.830.40">
    <property type="match status" value="1"/>
</dbReference>
<feature type="domain" description="B box-type" evidence="8">
    <location>
        <begin position="101"/>
        <end position="148"/>
    </location>
</feature>
<accession>A0A8B7Y0X0</accession>
<evidence type="ECO:0000313" key="10">
    <source>
        <dbReference type="RefSeq" id="XP_022086172.1"/>
    </source>
</evidence>
<name>A0A8B7Y0X0_ACAPL</name>
<dbReference type="Gene3D" id="2.120.10.30">
    <property type="entry name" value="TolB, C-terminal domain"/>
    <property type="match status" value="1"/>
</dbReference>
<keyword evidence="4" id="KW-0862">Zinc</keyword>
<dbReference type="InterPro" id="IPR013083">
    <property type="entry name" value="Znf_RING/FYVE/PHD"/>
</dbReference>
<dbReference type="Gene3D" id="3.30.160.60">
    <property type="entry name" value="Classic Zinc Finger"/>
    <property type="match status" value="1"/>
</dbReference>
<reference evidence="10" key="1">
    <citation type="submission" date="2025-08" db="UniProtKB">
        <authorList>
            <consortium name="RefSeq"/>
        </authorList>
    </citation>
    <scope>IDENTIFICATION</scope>
</reference>
<dbReference type="PANTHER" id="PTHR25462:SF305">
    <property type="entry name" value="RING-TYPE DOMAIN-CONTAINING PROTEIN"/>
    <property type="match status" value="1"/>
</dbReference>
<dbReference type="GO" id="GO:0005654">
    <property type="term" value="C:nucleoplasm"/>
    <property type="evidence" value="ECO:0007669"/>
    <property type="project" value="TreeGrafter"/>
</dbReference>
<dbReference type="Pfam" id="PF13445">
    <property type="entry name" value="zf-RING_UBOX"/>
    <property type="match status" value="1"/>
</dbReference>
<dbReference type="GO" id="GO:0008270">
    <property type="term" value="F:zinc ion binding"/>
    <property type="evidence" value="ECO:0007669"/>
    <property type="project" value="UniProtKB-KW"/>
</dbReference>
<organism evidence="9 10">
    <name type="scientific">Acanthaster planci</name>
    <name type="common">Crown-of-thorns starfish</name>
    <dbReference type="NCBI Taxonomy" id="133434"/>
    <lineage>
        <taxon>Eukaryota</taxon>
        <taxon>Metazoa</taxon>
        <taxon>Echinodermata</taxon>
        <taxon>Eleutherozoa</taxon>
        <taxon>Asterozoa</taxon>
        <taxon>Asteroidea</taxon>
        <taxon>Valvatacea</taxon>
        <taxon>Valvatida</taxon>
        <taxon>Acanthasteridae</taxon>
        <taxon>Acanthaster</taxon>
    </lineage>
</organism>
<keyword evidence="3 5" id="KW-0863">Zinc-finger</keyword>
<dbReference type="AlphaFoldDB" id="A0A8B7Y0X0"/>
<dbReference type="GO" id="GO:0061630">
    <property type="term" value="F:ubiquitin protein ligase activity"/>
    <property type="evidence" value="ECO:0007669"/>
    <property type="project" value="TreeGrafter"/>
</dbReference>
<evidence type="ECO:0000313" key="9">
    <source>
        <dbReference type="Proteomes" id="UP000694845"/>
    </source>
</evidence>
<dbReference type="PROSITE" id="PS50089">
    <property type="entry name" value="ZF_RING_2"/>
    <property type="match status" value="1"/>
</dbReference>
<dbReference type="InterPro" id="IPR001841">
    <property type="entry name" value="Znf_RING"/>
</dbReference>
<dbReference type="Pfam" id="PF00643">
    <property type="entry name" value="zf-B_box"/>
    <property type="match status" value="1"/>
</dbReference>
<dbReference type="SUPFAM" id="SSF63829">
    <property type="entry name" value="Calcium-dependent phosphotriesterase"/>
    <property type="match status" value="1"/>
</dbReference>
<feature type="coiled-coil region" evidence="6">
    <location>
        <begin position="251"/>
        <end position="282"/>
    </location>
</feature>
<dbReference type="CDD" id="cd19756">
    <property type="entry name" value="Bbox2"/>
    <property type="match status" value="1"/>
</dbReference>
<dbReference type="PANTHER" id="PTHR25462">
    <property type="entry name" value="BONUS, ISOFORM C-RELATED"/>
    <property type="match status" value="1"/>
</dbReference>
<dbReference type="Proteomes" id="UP000694845">
    <property type="component" value="Unplaced"/>
</dbReference>
<keyword evidence="6" id="KW-0175">Coiled coil</keyword>
<proteinExistence type="predicted"/>
<evidence type="ECO:0000259" key="8">
    <source>
        <dbReference type="PROSITE" id="PS50119"/>
    </source>
</evidence>
<dbReference type="InterPro" id="IPR027370">
    <property type="entry name" value="Znf-RING_euk"/>
</dbReference>
<evidence type="ECO:0000256" key="4">
    <source>
        <dbReference type="ARBA" id="ARBA00022833"/>
    </source>
</evidence>
<evidence type="ECO:0000256" key="2">
    <source>
        <dbReference type="ARBA" id="ARBA00022723"/>
    </source>
</evidence>
<evidence type="ECO:0000259" key="7">
    <source>
        <dbReference type="PROSITE" id="PS50089"/>
    </source>
</evidence>
<dbReference type="RefSeq" id="XP_022086172.1">
    <property type="nucleotide sequence ID" value="XM_022230480.1"/>
</dbReference>
<feature type="domain" description="RING-type" evidence="7">
    <location>
        <begin position="20"/>
        <end position="64"/>
    </location>
</feature>
<dbReference type="PROSITE" id="PS00518">
    <property type="entry name" value="ZF_RING_1"/>
    <property type="match status" value="1"/>
</dbReference>
<keyword evidence="2" id="KW-0479">Metal-binding</keyword>